<reference evidence="1" key="1">
    <citation type="journal article" date="2020" name="Nature">
        <title>Giant virus diversity and host interactions through global metagenomics.</title>
        <authorList>
            <person name="Schulz F."/>
            <person name="Roux S."/>
            <person name="Paez-Espino D."/>
            <person name="Jungbluth S."/>
            <person name="Walsh D.A."/>
            <person name="Denef V.J."/>
            <person name="McMahon K.D."/>
            <person name="Konstantinidis K.T."/>
            <person name="Eloe-Fadrosh E.A."/>
            <person name="Kyrpides N.C."/>
            <person name="Woyke T."/>
        </authorList>
    </citation>
    <scope>NUCLEOTIDE SEQUENCE</scope>
    <source>
        <strain evidence="1">GVMAG-M-3300023184-51</strain>
    </source>
</reference>
<sequence length="90" mass="10339">MSTYNSFFHVLKDKIVKNTIAKNTVLPDCRKCVNYVPYKNNNTIALSEILDTCSKFVRSDNNVNFEKESIGKCREDETKCGQNGKLFIPR</sequence>
<evidence type="ECO:0000313" key="1">
    <source>
        <dbReference type="EMBL" id="QHT88476.1"/>
    </source>
</evidence>
<accession>A0A6C0I826</accession>
<dbReference type="EMBL" id="MN740118">
    <property type="protein sequence ID" value="QHT88476.1"/>
    <property type="molecule type" value="Genomic_DNA"/>
</dbReference>
<proteinExistence type="predicted"/>
<name>A0A6C0I826_9ZZZZ</name>
<organism evidence="1">
    <name type="scientific">viral metagenome</name>
    <dbReference type="NCBI Taxonomy" id="1070528"/>
    <lineage>
        <taxon>unclassified sequences</taxon>
        <taxon>metagenomes</taxon>
        <taxon>organismal metagenomes</taxon>
    </lineage>
</organism>
<protein>
    <submittedName>
        <fullName evidence="1">Uncharacterized protein</fullName>
    </submittedName>
</protein>
<dbReference type="AlphaFoldDB" id="A0A6C0I826"/>